<dbReference type="AlphaFoldDB" id="A0A8J1Y544"/>
<dbReference type="InterPro" id="IPR032675">
    <property type="entry name" value="LRR_dom_sf"/>
</dbReference>
<evidence type="ECO:0000313" key="5">
    <source>
        <dbReference type="EMBL" id="CAH1788944.1"/>
    </source>
</evidence>
<dbReference type="Proteomes" id="UP000749559">
    <property type="component" value="Unassembled WGS sequence"/>
</dbReference>
<reference evidence="5" key="1">
    <citation type="submission" date="2022-03" db="EMBL/GenBank/DDBJ databases">
        <authorList>
            <person name="Martin C."/>
        </authorList>
    </citation>
    <scope>NUCLEOTIDE SEQUENCE</scope>
</reference>
<dbReference type="GO" id="GO:0005523">
    <property type="term" value="F:tropomyosin binding"/>
    <property type="evidence" value="ECO:0007669"/>
    <property type="project" value="InterPro"/>
</dbReference>
<evidence type="ECO:0000256" key="2">
    <source>
        <dbReference type="ARBA" id="ARBA00022490"/>
    </source>
</evidence>
<evidence type="ECO:0000313" key="6">
    <source>
        <dbReference type="Proteomes" id="UP000749559"/>
    </source>
</evidence>
<comment type="caution">
    <text evidence="5">The sequence shown here is derived from an EMBL/GenBank/DDBJ whole genome shotgun (WGS) entry which is preliminary data.</text>
</comment>
<feature type="region of interest" description="Disordered" evidence="4">
    <location>
        <begin position="37"/>
        <end position="61"/>
    </location>
</feature>
<feature type="region of interest" description="Disordered" evidence="4">
    <location>
        <begin position="337"/>
        <end position="356"/>
    </location>
</feature>
<proteinExistence type="predicted"/>
<feature type="compositionally biased region" description="Basic and acidic residues" evidence="4">
    <location>
        <begin position="51"/>
        <end position="61"/>
    </location>
</feature>
<comment type="subcellular location">
    <subcellularLocation>
        <location evidence="1">Cytoplasm</location>
        <location evidence="1">Cytoskeleton</location>
    </subcellularLocation>
</comment>
<gene>
    <name evidence="5" type="ORF">OFUS_LOCUS14389</name>
</gene>
<evidence type="ECO:0000256" key="1">
    <source>
        <dbReference type="ARBA" id="ARBA00004245"/>
    </source>
</evidence>
<dbReference type="GO" id="GO:0005856">
    <property type="term" value="C:cytoskeleton"/>
    <property type="evidence" value="ECO:0007669"/>
    <property type="project" value="UniProtKB-SubCell"/>
</dbReference>
<dbReference type="PANTHER" id="PTHR10901">
    <property type="entry name" value="TROPOMODULIN"/>
    <property type="match status" value="1"/>
</dbReference>
<keyword evidence="6" id="KW-1185">Reference proteome</keyword>
<feature type="region of interest" description="Disordered" evidence="4">
    <location>
        <begin position="96"/>
        <end position="115"/>
    </location>
</feature>
<dbReference type="GO" id="GO:0051694">
    <property type="term" value="P:pointed-end actin filament capping"/>
    <property type="evidence" value="ECO:0007669"/>
    <property type="project" value="InterPro"/>
</dbReference>
<dbReference type="InterPro" id="IPR004934">
    <property type="entry name" value="TMOD"/>
</dbReference>
<dbReference type="Pfam" id="PF03250">
    <property type="entry name" value="Tropomodulin"/>
    <property type="match status" value="1"/>
</dbReference>
<dbReference type="EMBL" id="CAIIXF020000007">
    <property type="protein sequence ID" value="CAH1788944.1"/>
    <property type="molecule type" value="Genomic_DNA"/>
</dbReference>
<protein>
    <submittedName>
        <fullName evidence="5">Uncharacterized protein</fullName>
    </submittedName>
</protein>
<evidence type="ECO:0000256" key="4">
    <source>
        <dbReference type="SAM" id="MobiDB-lite"/>
    </source>
</evidence>
<sequence>MAKELYKLKSGEQAKYDDMDFDELLAQLTEEDIEALNDDFDPDDSLLPPDQRCKDQTKKAPTGKFDRKALLDFIEKKSREDPDWEQNKPFVHEIRGKIWTPKEPEKKPKSEDPDDIETEFDEILEHATEEELVDLAAVLGFHGMLNQVQYHQSMDDNKITDGFRGIARSADLKLVPNEPPNNTDVEESLEQIKSNDSKLEELNLNNIKNISIERLLEFAEALKSNTNLVKFHMANTRANDKVAKALSEALESNKTLQVLNVESNFISPAAQVNLLTAVNENQTIIEVRMANQKPSVLGVKTEMAIAKLMEENQNIEALGMHFQIPSARVRVTESIQRNIDNKRKNRKENGSGGGDA</sequence>
<dbReference type="GO" id="GO:0007015">
    <property type="term" value="P:actin filament organization"/>
    <property type="evidence" value="ECO:0007669"/>
    <property type="project" value="TreeGrafter"/>
</dbReference>
<name>A0A8J1Y544_OWEFU</name>
<keyword evidence="2" id="KW-0963">Cytoplasm</keyword>
<dbReference type="GO" id="GO:0030016">
    <property type="term" value="C:myofibril"/>
    <property type="evidence" value="ECO:0007669"/>
    <property type="project" value="TreeGrafter"/>
</dbReference>
<dbReference type="SUPFAM" id="SSF52047">
    <property type="entry name" value="RNI-like"/>
    <property type="match status" value="1"/>
</dbReference>
<keyword evidence="3" id="KW-0206">Cytoskeleton</keyword>
<organism evidence="5 6">
    <name type="scientific">Owenia fusiformis</name>
    <name type="common">Polychaete worm</name>
    <dbReference type="NCBI Taxonomy" id="6347"/>
    <lineage>
        <taxon>Eukaryota</taxon>
        <taxon>Metazoa</taxon>
        <taxon>Spiralia</taxon>
        <taxon>Lophotrochozoa</taxon>
        <taxon>Annelida</taxon>
        <taxon>Polychaeta</taxon>
        <taxon>Sedentaria</taxon>
        <taxon>Canalipalpata</taxon>
        <taxon>Sabellida</taxon>
        <taxon>Oweniida</taxon>
        <taxon>Oweniidae</taxon>
        <taxon>Owenia</taxon>
    </lineage>
</organism>
<feature type="compositionally biased region" description="Basic and acidic residues" evidence="4">
    <location>
        <begin position="96"/>
        <end position="111"/>
    </location>
</feature>
<accession>A0A8J1Y544</accession>
<dbReference type="PANTHER" id="PTHR10901:SF6">
    <property type="entry name" value="TROPOMODULIN, ISOFORM N"/>
    <property type="match status" value="1"/>
</dbReference>
<dbReference type="Gene3D" id="3.80.10.10">
    <property type="entry name" value="Ribonuclease Inhibitor"/>
    <property type="match status" value="1"/>
</dbReference>
<evidence type="ECO:0000256" key="3">
    <source>
        <dbReference type="ARBA" id="ARBA00023212"/>
    </source>
</evidence>
<dbReference type="OrthoDB" id="2163268at2759"/>
<dbReference type="GO" id="GO:0030239">
    <property type="term" value="P:myofibril assembly"/>
    <property type="evidence" value="ECO:0007669"/>
    <property type="project" value="TreeGrafter"/>
</dbReference>